<dbReference type="InterPro" id="IPR002797">
    <property type="entry name" value="Polysacc_synth"/>
</dbReference>
<dbReference type="AlphaFoldDB" id="A0A7W6BT60"/>
<evidence type="ECO:0000256" key="6">
    <source>
        <dbReference type="SAM" id="Phobius"/>
    </source>
</evidence>
<organism evidence="7 8">
    <name type="scientific">Aureimonas phyllosphaerae</name>
    <dbReference type="NCBI Taxonomy" id="1166078"/>
    <lineage>
        <taxon>Bacteria</taxon>
        <taxon>Pseudomonadati</taxon>
        <taxon>Pseudomonadota</taxon>
        <taxon>Alphaproteobacteria</taxon>
        <taxon>Hyphomicrobiales</taxon>
        <taxon>Aurantimonadaceae</taxon>
        <taxon>Aureimonas</taxon>
    </lineage>
</organism>
<accession>A0A7W6BT60</accession>
<feature type="transmembrane region" description="Helical" evidence="6">
    <location>
        <begin position="424"/>
        <end position="442"/>
    </location>
</feature>
<feature type="transmembrane region" description="Helical" evidence="6">
    <location>
        <begin position="200"/>
        <end position="221"/>
    </location>
</feature>
<reference evidence="7 8" key="1">
    <citation type="submission" date="2020-08" db="EMBL/GenBank/DDBJ databases">
        <title>Genomic Encyclopedia of Type Strains, Phase IV (KMG-IV): sequencing the most valuable type-strain genomes for metagenomic binning, comparative biology and taxonomic classification.</title>
        <authorList>
            <person name="Goeker M."/>
        </authorList>
    </citation>
    <scope>NUCLEOTIDE SEQUENCE [LARGE SCALE GENOMIC DNA]</scope>
    <source>
        <strain evidence="7 8">DSM 25024</strain>
    </source>
</reference>
<dbReference type="PANTHER" id="PTHR30250:SF31">
    <property type="entry name" value="INNER MEMBRANE PROTEIN YGHQ"/>
    <property type="match status" value="1"/>
</dbReference>
<dbReference type="Proteomes" id="UP000531216">
    <property type="component" value="Unassembled WGS sequence"/>
</dbReference>
<keyword evidence="3 6" id="KW-0812">Transmembrane</keyword>
<evidence type="ECO:0000313" key="7">
    <source>
        <dbReference type="EMBL" id="MBB3937551.1"/>
    </source>
</evidence>
<name>A0A7W6BT60_9HYPH</name>
<comment type="subcellular location">
    <subcellularLocation>
        <location evidence="1">Cell membrane</location>
        <topology evidence="1">Multi-pass membrane protein</topology>
    </subcellularLocation>
</comment>
<dbReference type="Pfam" id="PF01943">
    <property type="entry name" value="Polysacc_synt"/>
    <property type="match status" value="1"/>
</dbReference>
<keyword evidence="8" id="KW-1185">Reference proteome</keyword>
<evidence type="ECO:0000256" key="2">
    <source>
        <dbReference type="ARBA" id="ARBA00022475"/>
    </source>
</evidence>
<gene>
    <name evidence="7" type="ORF">GGR05_003718</name>
</gene>
<keyword evidence="4 6" id="KW-1133">Transmembrane helix</keyword>
<dbReference type="RefSeq" id="WP_244546042.1">
    <property type="nucleotide sequence ID" value="NZ_FOOA01000015.1"/>
</dbReference>
<protein>
    <submittedName>
        <fullName evidence="7">O-antigen/teichoic acid export membrane protein</fullName>
    </submittedName>
</protein>
<feature type="transmembrane region" description="Helical" evidence="6">
    <location>
        <begin position="34"/>
        <end position="55"/>
    </location>
</feature>
<evidence type="ECO:0000256" key="3">
    <source>
        <dbReference type="ARBA" id="ARBA00022692"/>
    </source>
</evidence>
<dbReference type="PANTHER" id="PTHR30250">
    <property type="entry name" value="PST FAMILY PREDICTED COLANIC ACID TRANSPORTER"/>
    <property type="match status" value="1"/>
</dbReference>
<feature type="transmembrane region" description="Helical" evidence="6">
    <location>
        <begin position="399"/>
        <end position="418"/>
    </location>
</feature>
<comment type="caution">
    <text evidence="7">The sequence shown here is derived from an EMBL/GenBank/DDBJ whole genome shotgun (WGS) entry which is preliminary data.</text>
</comment>
<feature type="transmembrane region" description="Helical" evidence="6">
    <location>
        <begin position="108"/>
        <end position="135"/>
    </location>
</feature>
<dbReference type="EMBL" id="JACIDO010000010">
    <property type="protein sequence ID" value="MBB3937551.1"/>
    <property type="molecule type" value="Genomic_DNA"/>
</dbReference>
<keyword evidence="2" id="KW-1003">Cell membrane</keyword>
<sequence length="470" mass="50455">MAHSNLLPGRVRKALRSFRQTGDHRTRLANIGHLLTGNFIGSLLGLAAFALSARALGPVDYGLLAMIYTFVRVVERVVSFQTWQPIIKYGADLQHPAQRGDLRMLLKFGFLLDLASAVLAFAVAVLGALMGAYLFSWPAETTHLVIAYSSVLLFQLTGMPTAVQRMAGQFRLVAYGQLVNSIARVGLCLVGSLMMAGLPYFVAVWAGTQALGSLIMLGLALHTLRRQGIHRLLTASVRGVTQRFPGIWGFAWSANLSLTLRMSAQEFDTLLVGALTDPAAAGLYHIAKRIGRVGQQVGAQVQAVLYPDVTRLWAQGRVGEFKRLILQIEALLFVASLVGIVAIAVLIHPLLLWTAGPEFLGASSLVVVQMVAVAFVLCGSAMRVGLLAMGRQHDVLRTVVVGTIVFFAVAMLLIPTIGPMGGNIAHIALGICWAGGLSFTLHRALAHHQTARPDPLDLPRDTALLVSKGA</sequence>
<keyword evidence="5 6" id="KW-0472">Membrane</keyword>
<feature type="transmembrane region" description="Helical" evidence="6">
    <location>
        <begin position="359"/>
        <end position="378"/>
    </location>
</feature>
<feature type="transmembrane region" description="Helical" evidence="6">
    <location>
        <begin position="141"/>
        <end position="160"/>
    </location>
</feature>
<evidence type="ECO:0000256" key="4">
    <source>
        <dbReference type="ARBA" id="ARBA00022989"/>
    </source>
</evidence>
<dbReference type="GO" id="GO:0005886">
    <property type="term" value="C:plasma membrane"/>
    <property type="evidence" value="ECO:0007669"/>
    <property type="project" value="UniProtKB-SubCell"/>
</dbReference>
<feature type="transmembrane region" description="Helical" evidence="6">
    <location>
        <begin position="330"/>
        <end position="353"/>
    </location>
</feature>
<evidence type="ECO:0000256" key="1">
    <source>
        <dbReference type="ARBA" id="ARBA00004651"/>
    </source>
</evidence>
<evidence type="ECO:0000256" key="5">
    <source>
        <dbReference type="ARBA" id="ARBA00023136"/>
    </source>
</evidence>
<proteinExistence type="predicted"/>
<dbReference type="InterPro" id="IPR050833">
    <property type="entry name" value="Poly_Biosynth_Transport"/>
</dbReference>
<evidence type="ECO:0000313" key="8">
    <source>
        <dbReference type="Proteomes" id="UP000531216"/>
    </source>
</evidence>